<name>A0A0C2Z3C9_9AGAM</name>
<organism evidence="1 2">
    <name type="scientific">Scleroderma citrinum Foug A</name>
    <dbReference type="NCBI Taxonomy" id="1036808"/>
    <lineage>
        <taxon>Eukaryota</taxon>
        <taxon>Fungi</taxon>
        <taxon>Dikarya</taxon>
        <taxon>Basidiomycota</taxon>
        <taxon>Agaricomycotina</taxon>
        <taxon>Agaricomycetes</taxon>
        <taxon>Agaricomycetidae</taxon>
        <taxon>Boletales</taxon>
        <taxon>Sclerodermatineae</taxon>
        <taxon>Sclerodermataceae</taxon>
        <taxon>Scleroderma</taxon>
    </lineage>
</organism>
<feature type="non-terminal residue" evidence="1">
    <location>
        <position position="1"/>
    </location>
</feature>
<dbReference type="AlphaFoldDB" id="A0A0C2Z3C9"/>
<reference evidence="1 2" key="1">
    <citation type="submission" date="2014-04" db="EMBL/GenBank/DDBJ databases">
        <authorList>
            <consortium name="DOE Joint Genome Institute"/>
            <person name="Kuo A."/>
            <person name="Kohler A."/>
            <person name="Nagy L.G."/>
            <person name="Floudas D."/>
            <person name="Copeland A."/>
            <person name="Barry K.W."/>
            <person name="Cichocki N."/>
            <person name="Veneault-Fourrey C."/>
            <person name="LaButti K."/>
            <person name="Lindquist E.A."/>
            <person name="Lipzen A."/>
            <person name="Lundell T."/>
            <person name="Morin E."/>
            <person name="Murat C."/>
            <person name="Sun H."/>
            <person name="Tunlid A."/>
            <person name="Henrissat B."/>
            <person name="Grigoriev I.V."/>
            <person name="Hibbett D.S."/>
            <person name="Martin F."/>
            <person name="Nordberg H.P."/>
            <person name="Cantor M.N."/>
            <person name="Hua S.X."/>
        </authorList>
    </citation>
    <scope>NUCLEOTIDE SEQUENCE [LARGE SCALE GENOMIC DNA]</scope>
    <source>
        <strain evidence="1 2">Foug A</strain>
    </source>
</reference>
<dbReference type="Proteomes" id="UP000053989">
    <property type="component" value="Unassembled WGS sequence"/>
</dbReference>
<evidence type="ECO:0008006" key="3">
    <source>
        <dbReference type="Google" id="ProtNLM"/>
    </source>
</evidence>
<dbReference type="HOGENOM" id="CLU_006344_0_1_1"/>
<dbReference type="OrthoDB" id="2688614at2759"/>
<dbReference type="InParanoid" id="A0A0C2Z3C9"/>
<evidence type="ECO:0000313" key="2">
    <source>
        <dbReference type="Proteomes" id="UP000053989"/>
    </source>
</evidence>
<evidence type="ECO:0000313" key="1">
    <source>
        <dbReference type="EMBL" id="KIM56423.1"/>
    </source>
</evidence>
<feature type="non-terminal residue" evidence="1">
    <location>
        <position position="331"/>
    </location>
</feature>
<keyword evidence="2" id="KW-1185">Reference proteome</keyword>
<accession>A0A0C2Z3C9</accession>
<proteinExistence type="predicted"/>
<reference evidence="2" key="2">
    <citation type="submission" date="2015-01" db="EMBL/GenBank/DDBJ databases">
        <title>Evolutionary Origins and Diversification of the Mycorrhizal Mutualists.</title>
        <authorList>
            <consortium name="DOE Joint Genome Institute"/>
            <consortium name="Mycorrhizal Genomics Consortium"/>
            <person name="Kohler A."/>
            <person name="Kuo A."/>
            <person name="Nagy L.G."/>
            <person name="Floudas D."/>
            <person name="Copeland A."/>
            <person name="Barry K.W."/>
            <person name="Cichocki N."/>
            <person name="Veneault-Fourrey C."/>
            <person name="LaButti K."/>
            <person name="Lindquist E.A."/>
            <person name="Lipzen A."/>
            <person name="Lundell T."/>
            <person name="Morin E."/>
            <person name="Murat C."/>
            <person name="Riley R."/>
            <person name="Ohm R."/>
            <person name="Sun H."/>
            <person name="Tunlid A."/>
            <person name="Henrissat B."/>
            <person name="Grigoriev I.V."/>
            <person name="Hibbett D.S."/>
            <person name="Martin F."/>
        </authorList>
    </citation>
    <scope>NUCLEOTIDE SEQUENCE [LARGE SCALE GENOMIC DNA]</scope>
    <source>
        <strain evidence="2">Foug A</strain>
    </source>
</reference>
<protein>
    <recommendedName>
        <fullName evidence="3">Fungal-type protein kinase domain-containing protein</fullName>
    </recommendedName>
</protein>
<sequence length="331" mass="38036">EELDSRVRGLPPCFGLQHFKGGWSHLSQISGKERKDMACILLGCLVGKVPSEIITCYRALLDFIYLAQYSTHDNDTLQYLENSLNLFHEHKNVLVELGIREHLDIPKFHSMLHYAEAIRNFGTTDNYNTEMFEHFHIDMAKEGWRASNIKNEVPQMTSWLTRQEKVSLFQSYIQNATTDDDRNAIPPSSIPALPGVGLAISQRPAVRNQSISSIQNTHHAPSFSLHLREYLNSILPRGDSIPRSQLANAQLPFNRLDVWHTCKCVTSIHLWSYSAFLGMRVGRLRLIFKLPERVSPLLRTIPSWPTYPLAYIEWYCMSHHPGSHHNMYTIT</sequence>
<dbReference type="EMBL" id="KN822117">
    <property type="protein sequence ID" value="KIM56423.1"/>
    <property type="molecule type" value="Genomic_DNA"/>
</dbReference>
<gene>
    <name evidence="1" type="ORF">SCLCIDRAFT_95955</name>
</gene>
<dbReference type="STRING" id="1036808.A0A0C2Z3C9"/>